<dbReference type="eggNOG" id="ENOG5032DE3">
    <property type="taxonomic scope" value="Bacteria"/>
</dbReference>
<proteinExistence type="predicted"/>
<evidence type="ECO:0000313" key="2">
    <source>
        <dbReference type="Proteomes" id="UP000013782"/>
    </source>
</evidence>
<sequence length="148" mass="17558">MVRLESEIQEVLAAKDTKDALQRFKNLEEQCSEKREMYQYWPLYLAGLKGQRSCNRARGFKLIMKTVKWDKQQQLDKYLPEILAVLDDEKSITVRQCIPYLRELLEVRPELRPLIIRKLEQLELSKYKESMQSLIARDIANLLEKLGD</sequence>
<keyword evidence="2" id="KW-1185">Reference proteome</keyword>
<reference evidence="1 2" key="1">
    <citation type="submission" date="2013-02" db="EMBL/GenBank/DDBJ databases">
        <title>The Genome Sequence of Enterococcus pallens BAA-351.</title>
        <authorList>
            <consortium name="The Broad Institute Genome Sequencing Platform"/>
            <consortium name="The Broad Institute Genome Sequencing Center for Infectious Disease"/>
            <person name="Earl A.M."/>
            <person name="Gilmore M.S."/>
            <person name="Lebreton F."/>
            <person name="Walker B."/>
            <person name="Young S.K."/>
            <person name="Zeng Q."/>
            <person name="Gargeya S."/>
            <person name="Fitzgerald M."/>
            <person name="Haas B."/>
            <person name="Abouelleil A."/>
            <person name="Alvarado L."/>
            <person name="Arachchi H.M."/>
            <person name="Berlin A.M."/>
            <person name="Chapman S.B."/>
            <person name="Dewar J."/>
            <person name="Goldberg J."/>
            <person name="Griggs A."/>
            <person name="Gujja S."/>
            <person name="Hansen M."/>
            <person name="Howarth C."/>
            <person name="Imamovic A."/>
            <person name="Larimer J."/>
            <person name="McCowan C."/>
            <person name="Murphy C."/>
            <person name="Neiman D."/>
            <person name="Pearson M."/>
            <person name="Priest M."/>
            <person name="Roberts A."/>
            <person name="Saif S."/>
            <person name="Shea T."/>
            <person name="Sisk P."/>
            <person name="Sykes S."/>
            <person name="Wortman J."/>
            <person name="Nusbaum C."/>
            <person name="Birren B."/>
        </authorList>
    </citation>
    <scope>NUCLEOTIDE SEQUENCE [LARGE SCALE GENOMIC DNA]</scope>
    <source>
        <strain evidence="1 2">ATCC BAA-351</strain>
    </source>
</reference>
<protein>
    <submittedName>
        <fullName evidence="1">Uncharacterized protein</fullName>
    </submittedName>
</protein>
<dbReference type="Proteomes" id="UP000013782">
    <property type="component" value="Unassembled WGS sequence"/>
</dbReference>
<gene>
    <name evidence="1" type="ORF">UAU_01466</name>
</gene>
<dbReference type="HOGENOM" id="CLU_117538_0_0_9"/>
<dbReference type="STRING" id="160454.RV10_GL001238"/>
<dbReference type="AlphaFoldDB" id="R2T5J5"/>
<dbReference type="SUPFAM" id="SSF48371">
    <property type="entry name" value="ARM repeat"/>
    <property type="match status" value="1"/>
</dbReference>
<organism evidence="1 2">
    <name type="scientific">Enterococcus pallens ATCC BAA-351</name>
    <dbReference type="NCBI Taxonomy" id="1158607"/>
    <lineage>
        <taxon>Bacteria</taxon>
        <taxon>Bacillati</taxon>
        <taxon>Bacillota</taxon>
        <taxon>Bacilli</taxon>
        <taxon>Lactobacillales</taxon>
        <taxon>Enterococcaceae</taxon>
        <taxon>Enterococcus</taxon>
    </lineage>
</organism>
<comment type="caution">
    <text evidence="1">The sequence shown here is derived from an EMBL/GenBank/DDBJ whole genome shotgun (WGS) entry which is preliminary data.</text>
</comment>
<dbReference type="PATRIC" id="fig|1158607.3.peg.1453"/>
<name>R2T5J5_9ENTE</name>
<dbReference type="InterPro" id="IPR016024">
    <property type="entry name" value="ARM-type_fold"/>
</dbReference>
<evidence type="ECO:0000313" key="1">
    <source>
        <dbReference type="EMBL" id="EOH95504.1"/>
    </source>
</evidence>
<dbReference type="EMBL" id="AJAQ01000011">
    <property type="protein sequence ID" value="EOH95504.1"/>
    <property type="molecule type" value="Genomic_DNA"/>
</dbReference>
<accession>R2T5J5</accession>